<protein>
    <submittedName>
        <fullName evidence="2">Polyphosphate kinase</fullName>
        <ecNumber evidence="2">2.7.4.1</ecNumber>
    </submittedName>
</protein>
<evidence type="ECO:0000313" key="2">
    <source>
        <dbReference type="EMBL" id="CAA9236081.1"/>
    </source>
</evidence>
<feature type="compositionally biased region" description="Basic residues" evidence="1">
    <location>
        <begin position="49"/>
        <end position="59"/>
    </location>
</feature>
<dbReference type="AlphaFoldDB" id="A0A6J4HXB2"/>
<feature type="compositionally biased region" description="Basic residues" evidence="1">
    <location>
        <begin position="15"/>
        <end position="38"/>
    </location>
</feature>
<reference evidence="2" key="1">
    <citation type="submission" date="2020-02" db="EMBL/GenBank/DDBJ databases">
        <authorList>
            <person name="Meier V. D."/>
        </authorList>
    </citation>
    <scope>NUCLEOTIDE SEQUENCE</scope>
    <source>
        <strain evidence="2">AVDCRST_MAG52</strain>
    </source>
</reference>
<proteinExistence type="predicted"/>
<organism evidence="2">
    <name type="scientific">uncultured Blastococcus sp</name>
    <dbReference type="NCBI Taxonomy" id="217144"/>
    <lineage>
        <taxon>Bacteria</taxon>
        <taxon>Bacillati</taxon>
        <taxon>Actinomycetota</taxon>
        <taxon>Actinomycetes</taxon>
        <taxon>Geodermatophilales</taxon>
        <taxon>Geodermatophilaceae</taxon>
        <taxon>Blastococcus</taxon>
        <taxon>environmental samples</taxon>
    </lineage>
</organism>
<sequence length="250" mass="26101">ERRRRAACATAHPDVRRRQRPGRRGRPLHRLRGPARRGRGLDLAERHRWSGRRHVRRQQRAQPATRRAAVHLRGGTRPDRGAHLPTGAGPGPARPGRGALAGVPRRGAAVGGRGGLRLAGLDRRPADRRTGPVPAARRAAGRDCALPGARGGPARGPAVAGADQLRCLSAAPRGCRRAGRAPLRRTGRRLPRHRDADGGDGHRPRGGTPAAAGASRRPGPDGGGGGGDPAGAPTAAGSGGLVRRRQRTAL</sequence>
<feature type="region of interest" description="Disordered" evidence="1">
    <location>
        <begin position="173"/>
        <end position="250"/>
    </location>
</feature>
<feature type="non-terminal residue" evidence="2">
    <location>
        <position position="1"/>
    </location>
</feature>
<feature type="compositionally biased region" description="Basic and acidic residues" evidence="1">
    <location>
        <begin position="39"/>
        <end position="48"/>
    </location>
</feature>
<dbReference type="EC" id="2.7.4.1" evidence="2"/>
<feature type="compositionally biased region" description="Low complexity" evidence="1">
    <location>
        <begin position="206"/>
        <end position="217"/>
    </location>
</feature>
<feature type="compositionally biased region" description="Basic residues" evidence="1">
    <location>
        <begin position="174"/>
        <end position="192"/>
    </location>
</feature>
<dbReference type="EMBL" id="CADCTN010000090">
    <property type="protein sequence ID" value="CAA9236081.1"/>
    <property type="molecule type" value="Genomic_DNA"/>
</dbReference>
<feature type="compositionally biased region" description="Basic and acidic residues" evidence="1">
    <location>
        <begin position="120"/>
        <end position="130"/>
    </location>
</feature>
<keyword evidence="2" id="KW-0808">Transferase</keyword>
<accession>A0A6J4HXB2</accession>
<feature type="compositionally biased region" description="Gly residues" evidence="1">
    <location>
        <begin position="220"/>
        <end position="229"/>
    </location>
</feature>
<keyword evidence="2" id="KW-0418">Kinase</keyword>
<dbReference type="GO" id="GO:0008976">
    <property type="term" value="F:polyphosphate kinase activity"/>
    <property type="evidence" value="ECO:0007669"/>
    <property type="project" value="UniProtKB-EC"/>
</dbReference>
<feature type="compositionally biased region" description="Basic and acidic residues" evidence="1">
    <location>
        <begin position="193"/>
        <end position="203"/>
    </location>
</feature>
<feature type="non-terminal residue" evidence="2">
    <location>
        <position position="250"/>
    </location>
</feature>
<feature type="region of interest" description="Disordered" evidence="1">
    <location>
        <begin position="1"/>
        <end position="159"/>
    </location>
</feature>
<feature type="compositionally biased region" description="Low complexity" evidence="1">
    <location>
        <begin position="94"/>
        <end position="108"/>
    </location>
</feature>
<name>A0A6J4HXB2_9ACTN</name>
<evidence type="ECO:0000256" key="1">
    <source>
        <dbReference type="SAM" id="MobiDB-lite"/>
    </source>
</evidence>
<gene>
    <name evidence="2" type="ORF">AVDCRST_MAG52-1360</name>
</gene>